<sequence>MVSARVPFAPPPISPEAEASTLRWPRILALHGGGTNARIFRAQCRVLEASLKAHGFRLVYAEAPFPSVPGPDVLSVYAKWGHFKAWLRSPDVLVPAQQDIYAVEDAIATAMHTDDLRGASGAWVAVMGFSQGARLAASLLLQQQQRFVSRFNFRFGLLLAGRGPLLDLCPELEASEKDTRLFIPTIHVQGLRDPGLAHHRKMYDFCCDPGTRRLVTWDGDHRLPIKTADVQKVVSVTLEMARAAGVLEIPTACLSF</sequence>
<keyword evidence="5" id="KW-1185">Reference proteome</keyword>
<keyword evidence="2" id="KW-0378">Hydrolase</keyword>
<feature type="domain" description="Serine hydrolase" evidence="3">
    <location>
        <begin position="25"/>
        <end position="232"/>
    </location>
</feature>
<dbReference type="InterPro" id="IPR029058">
    <property type="entry name" value="AB_hydrolase_fold"/>
</dbReference>
<protein>
    <recommendedName>
        <fullName evidence="3">Serine hydrolase domain-containing protein</fullName>
    </recommendedName>
</protein>
<organism evidence="4 5">
    <name type="scientific">Monosporascus cannonballus</name>
    <dbReference type="NCBI Taxonomy" id="155416"/>
    <lineage>
        <taxon>Eukaryota</taxon>
        <taxon>Fungi</taxon>
        <taxon>Dikarya</taxon>
        <taxon>Ascomycota</taxon>
        <taxon>Pezizomycotina</taxon>
        <taxon>Sordariomycetes</taxon>
        <taxon>Xylariomycetidae</taxon>
        <taxon>Xylariales</taxon>
        <taxon>Xylariales incertae sedis</taxon>
        <taxon>Monosporascus</taxon>
    </lineage>
</organism>
<dbReference type="SUPFAM" id="SSF53474">
    <property type="entry name" value="alpha/beta-Hydrolases"/>
    <property type="match status" value="1"/>
</dbReference>
<dbReference type="PANTHER" id="PTHR48070:SF3">
    <property type="entry name" value="ESTERASE DBAE-RELATED"/>
    <property type="match status" value="1"/>
</dbReference>
<dbReference type="Proteomes" id="UP000294003">
    <property type="component" value="Unassembled WGS sequence"/>
</dbReference>
<gene>
    <name evidence="4" type="ORF">DL762_000008</name>
</gene>
<dbReference type="Gene3D" id="3.40.50.1820">
    <property type="entry name" value="alpha/beta hydrolase"/>
    <property type="match status" value="1"/>
</dbReference>
<evidence type="ECO:0000313" key="5">
    <source>
        <dbReference type="Proteomes" id="UP000294003"/>
    </source>
</evidence>
<name>A0ABY0HP08_9PEZI</name>
<reference evidence="4 5" key="1">
    <citation type="submission" date="2018-06" db="EMBL/GenBank/DDBJ databases">
        <title>Complete Genomes of Monosporascus.</title>
        <authorList>
            <person name="Robinson A.J."/>
            <person name="Natvig D.O."/>
        </authorList>
    </citation>
    <scope>NUCLEOTIDE SEQUENCE [LARGE SCALE GENOMIC DNA]</scope>
    <source>
        <strain evidence="4 5">CBS 609.92</strain>
    </source>
</reference>
<proteinExistence type="inferred from homology"/>
<evidence type="ECO:0000256" key="1">
    <source>
        <dbReference type="ARBA" id="ARBA00005863"/>
    </source>
</evidence>
<evidence type="ECO:0000313" key="4">
    <source>
        <dbReference type="EMBL" id="RYO95446.1"/>
    </source>
</evidence>
<dbReference type="InterPro" id="IPR005645">
    <property type="entry name" value="FSH-like_dom"/>
</dbReference>
<evidence type="ECO:0000259" key="3">
    <source>
        <dbReference type="Pfam" id="PF03959"/>
    </source>
</evidence>
<evidence type="ECO:0000256" key="2">
    <source>
        <dbReference type="ARBA" id="ARBA00022801"/>
    </source>
</evidence>
<accession>A0ABY0HP08</accession>
<dbReference type="Pfam" id="PF03959">
    <property type="entry name" value="FSH1"/>
    <property type="match status" value="1"/>
</dbReference>
<comment type="caution">
    <text evidence="4">The sequence shown here is derived from an EMBL/GenBank/DDBJ whole genome shotgun (WGS) entry which is preliminary data.</text>
</comment>
<dbReference type="PANTHER" id="PTHR48070">
    <property type="entry name" value="ESTERASE OVCA2"/>
    <property type="match status" value="1"/>
</dbReference>
<dbReference type="InterPro" id="IPR050593">
    <property type="entry name" value="LovG"/>
</dbReference>
<dbReference type="EMBL" id="QJNS01000001">
    <property type="protein sequence ID" value="RYO95446.1"/>
    <property type="molecule type" value="Genomic_DNA"/>
</dbReference>
<comment type="similarity">
    <text evidence="1">Belongs to the LovG family.</text>
</comment>